<reference evidence="2 3" key="1">
    <citation type="submission" date="2017-03" db="EMBL/GenBank/DDBJ databases">
        <title>Genome Survey of Euroglyphus maynei.</title>
        <authorList>
            <person name="Arlian L.G."/>
            <person name="Morgan M.S."/>
            <person name="Rider S.D."/>
        </authorList>
    </citation>
    <scope>NUCLEOTIDE SEQUENCE [LARGE SCALE GENOMIC DNA]</scope>
    <source>
        <strain evidence="2">Arlian Lab</strain>
        <tissue evidence="2">Whole body</tissue>
    </source>
</reference>
<dbReference type="InterPro" id="IPR000477">
    <property type="entry name" value="RT_dom"/>
</dbReference>
<dbReference type="SUPFAM" id="SSF56672">
    <property type="entry name" value="DNA/RNA polymerases"/>
    <property type="match status" value="1"/>
</dbReference>
<organism evidence="2 3">
    <name type="scientific">Euroglyphus maynei</name>
    <name type="common">Mayne's house dust mite</name>
    <dbReference type="NCBI Taxonomy" id="6958"/>
    <lineage>
        <taxon>Eukaryota</taxon>
        <taxon>Metazoa</taxon>
        <taxon>Ecdysozoa</taxon>
        <taxon>Arthropoda</taxon>
        <taxon>Chelicerata</taxon>
        <taxon>Arachnida</taxon>
        <taxon>Acari</taxon>
        <taxon>Acariformes</taxon>
        <taxon>Sarcoptiformes</taxon>
        <taxon>Astigmata</taxon>
        <taxon>Psoroptidia</taxon>
        <taxon>Analgoidea</taxon>
        <taxon>Pyroglyphidae</taxon>
        <taxon>Pyroglyphinae</taxon>
        <taxon>Euroglyphus</taxon>
    </lineage>
</organism>
<dbReference type="PROSITE" id="PS50878">
    <property type="entry name" value="RT_POL"/>
    <property type="match status" value="1"/>
</dbReference>
<accession>A0A1Y3BUD4</accession>
<dbReference type="PANTHER" id="PTHR47331">
    <property type="entry name" value="PHD-TYPE DOMAIN-CONTAINING PROTEIN"/>
    <property type="match status" value="1"/>
</dbReference>
<dbReference type="InterPro" id="IPR043502">
    <property type="entry name" value="DNA/RNA_pol_sf"/>
</dbReference>
<evidence type="ECO:0000259" key="1">
    <source>
        <dbReference type="PROSITE" id="PS50878"/>
    </source>
</evidence>
<feature type="domain" description="Reverse transcriptase" evidence="1">
    <location>
        <begin position="1"/>
        <end position="152"/>
    </location>
</feature>
<comment type="caution">
    <text evidence="2">The sequence shown here is derived from an EMBL/GenBank/DDBJ whole genome shotgun (WGS) entry which is preliminary data.</text>
</comment>
<dbReference type="GO" id="GO:0071897">
    <property type="term" value="P:DNA biosynthetic process"/>
    <property type="evidence" value="ECO:0007669"/>
    <property type="project" value="UniProtKB-ARBA"/>
</dbReference>
<dbReference type="Pfam" id="PF00078">
    <property type="entry name" value="RVT_1"/>
    <property type="match status" value="1"/>
</dbReference>
<dbReference type="OrthoDB" id="7763418at2759"/>
<dbReference type="InterPro" id="IPR043128">
    <property type="entry name" value="Rev_trsase/Diguanyl_cyclase"/>
</dbReference>
<dbReference type="AlphaFoldDB" id="A0A1Y3BUD4"/>
<gene>
    <name evidence="2" type="ORF">BLA29_008323</name>
</gene>
<sequence>MGLDVFPHLIRIRLFKYFCTADLRKAFLQISIFPDHRKFLRLLWKEKDNRIRKFEMTVLPFGVISSPAILTQVVERIVMSISSEISRKLLSGVTYMDDLLIGSNNAEDLQKCISDAKNAFQSSGFELHKICSNVAIPDALSVNQSSLLGLMWNITEDSIILKQRELSSPILSKRNMLSVIGRIYDP</sequence>
<keyword evidence="3" id="KW-1185">Reference proteome</keyword>
<dbReference type="EMBL" id="MUJZ01006736">
    <property type="protein sequence ID" value="OTF82785.1"/>
    <property type="molecule type" value="Genomic_DNA"/>
</dbReference>
<evidence type="ECO:0000313" key="2">
    <source>
        <dbReference type="EMBL" id="OTF82785.1"/>
    </source>
</evidence>
<evidence type="ECO:0000313" key="3">
    <source>
        <dbReference type="Proteomes" id="UP000194236"/>
    </source>
</evidence>
<dbReference type="Proteomes" id="UP000194236">
    <property type="component" value="Unassembled WGS sequence"/>
</dbReference>
<proteinExistence type="predicted"/>
<dbReference type="Gene3D" id="3.30.70.270">
    <property type="match status" value="1"/>
</dbReference>
<feature type="non-terminal residue" evidence="2">
    <location>
        <position position="186"/>
    </location>
</feature>
<name>A0A1Y3BUD4_EURMA</name>
<protein>
    <recommendedName>
        <fullName evidence="1">Reverse transcriptase domain-containing protein</fullName>
    </recommendedName>
</protein>